<feature type="region of interest" description="Disordered" evidence="2">
    <location>
        <begin position="1134"/>
        <end position="1207"/>
    </location>
</feature>
<keyword evidence="1" id="KW-0479">Metal-binding</keyword>
<evidence type="ECO:0000313" key="4">
    <source>
        <dbReference type="Proteomes" id="UP000515152"/>
    </source>
</evidence>
<dbReference type="Proteomes" id="UP000515152">
    <property type="component" value="Chromosome 22"/>
</dbReference>
<dbReference type="GeneID" id="105903965"/>
<feature type="compositionally biased region" description="Polar residues" evidence="2">
    <location>
        <begin position="333"/>
        <end position="362"/>
    </location>
</feature>
<dbReference type="PANTHER" id="PTHR15021">
    <property type="entry name" value="DISCONNECTED-RELATED"/>
    <property type="match status" value="1"/>
</dbReference>
<evidence type="ECO:0000313" key="6">
    <source>
        <dbReference type="RefSeq" id="XP_031416359.1"/>
    </source>
</evidence>
<feature type="compositionally biased region" description="Low complexity" evidence="2">
    <location>
        <begin position="656"/>
        <end position="667"/>
    </location>
</feature>
<accession>A0A6P8EVV1</accession>
<dbReference type="GO" id="GO:0005634">
    <property type="term" value="C:nucleus"/>
    <property type="evidence" value="ECO:0007669"/>
    <property type="project" value="Ensembl"/>
</dbReference>
<feature type="region of interest" description="Disordered" evidence="2">
    <location>
        <begin position="1"/>
        <end position="52"/>
    </location>
</feature>
<feature type="compositionally biased region" description="Low complexity" evidence="2">
    <location>
        <begin position="1186"/>
        <end position="1204"/>
    </location>
</feature>
<keyword evidence="1" id="KW-0863">Zinc-finger</keyword>
<dbReference type="GeneTree" id="ENSGT00390000005844"/>
<dbReference type="KEGG" id="char:105903965"/>
<dbReference type="OrthoDB" id="10070972at2759"/>
<dbReference type="PROSITE" id="PS50157">
    <property type="entry name" value="ZINC_FINGER_C2H2_2"/>
    <property type="match status" value="3"/>
</dbReference>
<dbReference type="GO" id="GO:0039020">
    <property type="term" value="P:pronephric nephron tubule development"/>
    <property type="evidence" value="ECO:0007669"/>
    <property type="project" value="Ensembl"/>
</dbReference>
<feature type="compositionally biased region" description="Gly residues" evidence="2">
    <location>
        <begin position="774"/>
        <end position="785"/>
    </location>
</feature>
<evidence type="ECO:0000256" key="1">
    <source>
        <dbReference type="PROSITE-ProRule" id="PRU00042"/>
    </source>
</evidence>
<evidence type="ECO:0000313" key="5">
    <source>
        <dbReference type="RefSeq" id="XP_031416358.1"/>
    </source>
</evidence>
<feature type="compositionally biased region" description="Basic and acidic residues" evidence="2">
    <location>
        <begin position="1161"/>
        <end position="1175"/>
    </location>
</feature>
<gene>
    <name evidence="5 6" type="primary">bnc2</name>
</gene>
<sequence>MSGEAELDVKGGVVSREREQEPERARQSTARASSSSSGGGAGESSMQFSTRPASVEPGFMGTWQQQSTDSNLLFRMSQQAIRCTLVNCTCECFQPGKIHLRTCDNCKHGWVAHALDKLSTQHLYHPTQVEIVQSNVVFDISSLMLYGTQAVPVRLKILLDRLFSVLKQEEVLHILHGLGWTLRDYVRGYILQDAAGKVLDRWSIMSREEEIITLQQFLRFGETKSIVELMAIQEKEGQAVTVQSSKTDSGIRTFIESNNRGRSPGLLTQLETSSPSSIHHFENIPNSLAFLLPFQYINPVSAPLLGLPPNGLALEQAANLRLREASLPIQAEQVDTSESEVSLSPFRSSQSPNRGNLGQMPSNIEPKTEPNHASPISPTPSTQQQQPQTHQQQQQQQQQQEQQRSHIQQSPQGSTMNNHHHFVKNDQSKSMTHSSFSSKMHRMRRMGSTSRKGRVCCNACGKTFYDKGTLKIHYNAVHLKIKHRCTIEGCNMVFSSLRSRNRHSANPNPRLHMPMLRNNRDKDLIRSTGSATPVISSTKSGGFSLTSPGRPPLGFATPPPLDMLQSPLQSPLVYPSLKSVQPVQPVPPFYRTLLSPHDLVSPPVSLPTSPILPTPTNSTSLMDQQHLLSSSSHNSHMSEVGSHMSHRLPTLGTQESATSAPTAATDPAPKKKPRKSSMPVKIEKEVIDVADDYDDRDEDDDDSCHHHNHHHQHHHHSSSHLHNNINGNCNNNNNSGSGHHSGDSGHQSPSQDEMSPSLALRGMLRSDRDECRRGTGGGSGGGGDGGEIRCMDSFTSEDQDHERDFENESETSESKMFYRDEMMDTDDHQGGLTRGDREGRLHKEQHEEQDHGEDEEGHLRKDLEEKSRSSPSPHQPVIKIKEELSDPTYDMFCMSQYGLYNGNMAAAAAAAASMAALHESFISSMGYGSSPPKFSSHSPEGDLCNSNDPKICYVCKKTFKSSYSVKLHYKNVHLKEMHVCTVSGCNAAFPSRRSRDRHSSNINLHRKLLTKELDDIVLDPQLMPMPKDLRAEFLAKIYGAGHHHHHLSLEALGGAAGGLLHRGLGRDDDADSPAGTEYSNSNGGYYHRHPSDDYMVLDLSTTSSVQSSGSIHSSRESDEGSDEGILLDDLEAHSDGEDCNINTEAQGQAGAEEEGGDGEGGGERGERGRGREEGGRVGGVGRGEVEGPLSSDPSSSPSLLASSGGSSGGGGAGILCTICHKLYSNKGTLRVHYKTVHLREMHKCKVPGCNMMFSSVRSRNRHSQNPNLHKNAPFATMID</sequence>
<feature type="compositionally biased region" description="Polar residues" evidence="2">
    <location>
        <begin position="1258"/>
        <end position="1268"/>
    </location>
</feature>
<feature type="compositionally biased region" description="Low complexity" evidence="2">
    <location>
        <begin position="605"/>
        <end position="638"/>
    </location>
</feature>
<dbReference type="CTD" id="54796"/>
<feature type="compositionally biased region" description="Low complexity" evidence="2">
    <location>
        <begin position="428"/>
        <end position="438"/>
    </location>
</feature>
<keyword evidence="1" id="KW-0862">Zinc</keyword>
<reference evidence="5 6" key="1">
    <citation type="submission" date="2025-04" db="UniProtKB">
        <authorList>
            <consortium name="RefSeq"/>
        </authorList>
    </citation>
    <scope>IDENTIFICATION</scope>
</reference>
<evidence type="ECO:0000256" key="2">
    <source>
        <dbReference type="SAM" id="MobiDB-lite"/>
    </source>
</evidence>
<dbReference type="SMART" id="SM00355">
    <property type="entry name" value="ZnF_C2H2"/>
    <property type="match status" value="6"/>
</dbReference>
<feature type="region of interest" description="Disordered" evidence="2">
    <location>
        <begin position="1064"/>
        <end position="1091"/>
    </location>
</feature>
<feature type="domain" description="C2H2-type" evidence="3">
    <location>
        <begin position="455"/>
        <end position="483"/>
    </location>
</feature>
<dbReference type="RefSeq" id="XP_031416358.1">
    <property type="nucleotide sequence ID" value="XM_031560498.2"/>
</dbReference>
<feature type="compositionally biased region" description="Basic and acidic residues" evidence="2">
    <location>
        <begin position="857"/>
        <end position="868"/>
    </location>
</feature>
<feature type="compositionally biased region" description="Basic and acidic residues" evidence="2">
    <location>
        <begin position="15"/>
        <end position="26"/>
    </location>
</feature>
<dbReference type="InterPro" id="IPR040436">
    <property type="entry name" value="Disconnected-like"/>
</dbReference>
<feature type="compositionally biased region" description="Low complexity" evidence="2">
    <location>
        <begin position="374"/>
        <end position="412"/>
    </location>
</feature>
<feature type="domain" description="C2H2-type" evidence="3">
    <location>
        <begin position="950"/>
        <end position="978"/>
    </location>
</feature>
<feature type="domain" description="C2H2-type" evidence="3">
    <location>
        <begin position="1214"/>
        <end position="1242"/>
    </location>
</feature>
<dbReference type="PROSITE" id="PS00028">
    <property type="entry name" value="ZINC_FINGER_C2H2_1"/>
    <property type="match status" value="3"/>
</dbReference>
<protein>
    <submittedName>
        <fullName evidence="5">Zinc finger protein basonuclin-2 isoform X1</fullName>
    </submittedName>
    <submittedName>
        <fullName evidence="6">Zinc finger protein basonuclin-2 isoform X2</fullName>
    </submittedName>
</protein>
<name>A0A6P8EVV1_CLUHA</name>
<dbReference type="AlphaFoldDB" id="A0A6P8EVV1"/>
<feature type="compositionally biased region" description="Low complexity" evidence="2">
    <location>
        <begin position="720"/>
        <end position="738"/>
    </location>
</feature>
<proteinExistence type="predicted"/>
<feature type="region of interest" description="Disordered" evidence="2">
    <location>
        <begin position="605"/>
        <end position="756"/>
    </location>
</feature>
<evidence type="ECO:0000259" key="3">
    <source>
        <dbReference type="PROSITE" id="PS50157"/>
    </source>
</evidence>
<dbReference type="PANTHER" id="PTHR15021:SF2">
    <property type="entry name" value="ZINC FINGER PROTEIN BASONUCLIN-2"/>
    <property type="match status" value="1"/>
</dbReference>
<dbReference type="Gene3D" id="3.30.160.60">
    <property type="entry name" value="Classic Zinc Finger"/>
    <property type="match status" value="2"/>
</dbReference>
<feature type="compositionally biased region" description="Low complexity" evidence="2">
    <location>
        <begin position="27"/>
        <end position="36"/>
    </location>
</feature>
<feature type="region of interest" description="Disordered" evidence="2">
    <location>
        <begin position="331"/>
        <end position="449"/>
    </location>
</feature>
<keyword evidence="4" id="KW-1185">Reference proteome</keyword>
<feature type="compositionally biased region" description="Acidic residues" evidence="2">
    <location>
        <begin position="688"/>
        <end position="702"/>
    </location>
</feature>
<dbReference type="InterPro" id="IPR013087">
    <property type="entry name" value="Znf_C2H2_type"/>
</dbReference>
<feature type="region of interest" description="Disordered" evidence="2">
    <location>
        <begin position="1258"/>
        <end position="1279"/>
    </location>
</feature>
<dbReference type="RefSeq" id="XP_031416359.1">
    <property type="nucleotide sequence ID" value="XM_031560499.2"/>
</dbReference>
<feature type="compositionally biased region" description="Basic and acidic residues" evidence="2">
    <location>
        <begin position="798"/>
        <end position="849"/>
    </location>
</feature>
<dbReference type="GO" id="GO:0048066">
    <property type="term" value="P:developmental pigmentation"/>
    <property type="evidence" value="ECO:0007669"/>
    <property type="project" value="Ensembl"/>
</dbReference>
<feature type="compositionally biased region" description="Basic residues" evidence="2">
    <location>
        <begin position="706"/>
        <end position="719"/>
    </location>
</feature>
<dbReference type="GO" id="GO:0006355">
    <property type="term" value="P:regulation of DNA-templated transcription"/>
    <property type="evidence" value="ECO:0007669"/>
    <property type="project" value="TreeGrafter"/>
</dbReference>
<feature type="region of interest" description="Disordered" evidence="2">
    <location>
        <begin position="768"/>
        <end position="879"/>
    </location>
</feature>
<organism evidence="4 6">
    <name type="scientific">Clupea harengus</name>
    <name type="common">Atlantic herring</name>
    <dbReference type="NCBI Taxonomy" id="7950"/>
    <lineage>
        <taxon>Eukaryota</taxon>
        <taxon>Metazoa</taxon>
        <taxon>Chordata</taxon>
        <taxon>Craniata</taxon>
        <taxon>Vertebrata</taxon>
        <taxon>Euteleostomi</taxon>
        <taxon>Actinopterygii</taxon>
        <taxon>Neopterygii</taxon>
        <taxon>Teleostei</taxon>
        <taxon>Clupei</taxon>
        <taxon>Clupeiformes</taxon>
        <taxon>Clupeoidei</taxon>
        <taxon>Clupeidae</taxon>
        <taxon>Clupea</taxon>
    </lineage>
</organism>
<dbReference type="GO" id="GO:0008270">
    <property type="term" value="F:zinc ion binding"/>
    <property type="evidence" value="ECO:0007669"/>
    <property type="project" value="UniProtKB-KW"/>
</dbReference>